<evidence type="ECO:0000256" key="4">
    <source>
        <dbReference type="ARBA" id="ARBA00023180"/>
    </source>
</evidence>
<keyword evidence="2" id="KW-0677">Repeat</keyword>
<dbReference type="PRINTS" id="PR01185">
    <property type="entry name" value="INTEGRINA"/>
</dbReference>
<dbReference type="Pfam" id="PF01839">
    <property type="entry name" value="FG-GAP"/>
    <property type="match status" value="2"/>
</dbReference>
<evidence type="ECO:0000313" key="6">
    <source>
        <dbReference type="EMBL" id="CAA9510278.1"/>
    </source>
</evidence>
<evidence type="ECO:0000256" key="1">
    <source>
        <dbReference type="ARBA" id="ARBA00022729"/>
    </source>
</evidence>
<dbReference type="PANTHER" id="PTHR23221">
    <property type="entry name" value="GLYCOSYLPHOSPHATIDYLINOSITOL PHOSPHOLIPASE D"/>
    <property type="match status" value="1"/>
</dbReference>
<organism evidence="6">
    <name type="scientific">uncultured Solirubrobacteraceae bacterium</name>
    <dbReference type="NCBI Taxonomy" id="1162706"/>
    <lineage>
        <taxon>Bacteria</taxon>
        <taxon>Bacillati</taxon>
        <taxon>Actinomycetota</taxon>
        <taxon>Thermoleophilia</taxon>
        <taxon>Solirubrobacterales</taxon>
        <taxon>Solirubrobacteraceae</taxon>
        <taxon>environmental samples</taxon>
    </lineage>
</organism>
<dbReference type="InterPro" id="IPR013517">
    <property type="entry name" value="FG-GAP"/>
</dbReference>
<accession>A0A6J4T116</accession>
<dbReference type="EMBL" id="CADCVQ010000110">
    <property type="protein sequence ID" value="CAA9510278.1"/>
    <property type="molecule type" value="Genomic_DNA"/>
</dbReference>
<dbReference type="SMART" id="SM00191">
    <property type="entry name" value="Int_alpha"/>
    <property type="match status" value="6"/>
</dbReference>
<dbReference type="Gene3D" id="2.130.10.130">
    <property type="entry name" value="Integrin alpha, N-terminal"/>
    <property type="match status" value="4"/>
</dbReference>
<keyword evidence="3" id="KW-0378">Hydrolase</keyword>
<dbReference type="InterPro" id="IPR013519">
    <property type="entry name" value="Int_alpha_beta-p"/>
</dbReference>
<protein>
    <submittedName>
        <fullName evidence="6">Uncharacterized protein</fullName>
    </submittedName>
</protein>
<gene>
    <name evidence="6" type="ORF">AVDCRST_MAG67-2675</name>
</gene>
<proteinExistence type="predicted"/>
<reference evidence="6" key="1">
    <citation type="submission" date="2020-02" db="EMBL/GenBank/DDBJ databases">
        <authorList>
            <person name="Meier V. D."/>
        </authorList>
    </citation>
    <scope>NUCLEOTIDE SEQUENCE</scope>
    <source>
        <strain evidence="6">AVDCRST_MAG67</strain>
    </source>
</reference>
<dbReference type="PANTHER" id="PTHR23221:SF7">
    <property type="entry name" value="PHOSPHATIDYLINOSITOL-GLYCAN-SPECIFIC PHOSPHOLIPASE D"/>
    <property type="match status" value="1"/>
</dbReference>
<name>A0A6J4T116_9ACTN</name>
<dbReference type="SUPFAM" id="SSF69318">
    <property type="entry name" value="Integrin alpha N-terminal domain"/>
    <property type="match status" value="2"/>
</dbReference>
<dbReference type="GO" id="GO:0008305">
    <property type="term" value="C:integrin complex"/>
    <property type="evidence" value="ECO:0007669"/>
    <property type="project" value="InterPro"/>
</dbReference>
<keyword evidence="1 5" id="KW-0732">Signal</keyword>
<dbReference type="GO" id="GO:0016787">
    <property type="term" value="F:hydrolase activity"/>
    <property type="evidence" value="ECO:0007669"/>
    <property type="project" value="UniProtKB-KW"/>
</dbReference>
<feature type="chain" id="PRO_5026902282" evidence="5">
    <location>
        <begin position="26"/>
        <end position="652"/>
    </location>
</feature>
<dbReference type="InterPro" id="IPR028994">
    <property type="entry name" value="Integrin_alpha_N"/>
</dbReference>
<keyword evidence="4" id="KW-0325">Glycoprotein</keyword>
<sequence length="652" mass="67140">MTRRARLILALGVVGAVLAAPGAPAATPSTVFAPFATPNPEPQAGYRWGERLVTSNDQNGDGANDIFMAAPFSDLSYPNQGRVYLLSGRDRSILRVIDAPEPQGGPAFGFSATGGAAFGFYISSPGDLNGDGKDDVVAGTDAQNVYTGAGAPCGAPEPNGCNEGQGKAWAFSGATGAVLHVFVNPKPQSDARFGSRIGRAGDVTGDGVADVIIGASNHDVPAGCGTDGVIEVGCFKNEGEAFIFNGATGALFRTLNLPPADRLGPSCGTVPPAPGVPCGAFGIAVQGPGDTGGSAVPDQLVAASSYAGAGREYVFDGATGGVRLRIDSVTGQPGANFGFQDAAPLSPGDVNGDGFADIYANGFLQNGPTGEGEGRAWVFNGNTGALLYEIFDPSPEVGGQFGWSLARTNYNGDATPDLYIGQSPHHVQGGTESGGTYVFDGRNGSVLKLLELPAGDVQPPTADVGPSLGWGLAAPGDLNGDGEPDYIAGAPFFDEAGIRDNGRIYAFMSQPPPSAGGGQPPIIREDLATPPTPIVTTVMPRVAIRGMTARVTPTRDRRAPYRYTVSGRIIRPAGTGPSACRDGRVSAQWKTARGTTLSTRRVTLSSACTYRISVTFQNKRRLGAGRLKVRVRFLGNARLQPRGPITRGLRAG</sequence>
<feature type="signal peptide" evidence="5">
    <location>
        <begin position="1"/>
        <end position="25"/>
    </location>
</feature>
<evidence type="ECO:0000256" key="3">
    <source>
        <dbReference type="ARBA" id="ARBA00022801"/>
    </source>
</evidence>
<dbReference type="GO" id="GO:0007155">
    <property type="term" value="P:cell adhesion"/>
    <property type="evidence" value="ECO:0007669"/>
    <property type="project" value="InterPro"/>
</dbReference>
<dbReference type="InterPro" id="IPR000413">
    <property type="entry name" value="Integrin_alpha"/>
</dbReference>
<dbReference type="AlphaFoldDB" id="A0A6J4T116"/>
<dbReference type="PROSITE" id="PS51470">
    <property type="entry name" value="FG_GAP"/>
    <property type="match status" value="2"/>
</dbReference>
<evidence type="ECO:0000256" key="2">
    <source>
        <dbReference type="ARBA" id="ARBA00022737"/>
    </source>
</evidence>
<evidence type="ECO:0000256" key="5">
    <source>
        <dbReference type="SAM" id="SignalP"/>
    </source>
</evidence>